<dbReference type="Pfam" id="PF11193">
    <property type="entry name" value="DUF2812"/>
    <property type="match status" value="1"/>
</dbReference>
<sequence length="185" mass="21987">MKHVVWKAYWDFEKEEKWLNEMSSKGMALTDYSWCRYVFAETPNNEYIYRLELLEHVPSNAESMAYIRFLEESGIECVATYYRWIFLRKKSSEGPFDIYSDIESKINHYRRISTFMGTIGLLNLFAFLINIINGIFSSLRYNSNYMAFISPLVCINGIFGVFLTWLVIGYLRKISKLKKEKQLHE</sequence>
<dbReference type="eggNOG" id="ENOG5032UIA">
    <property type="taxonomic scope" value="Bacteria"/>
</dbReference>
<reference evidence="2" key="2">
    <citation type="submission" date="2011-01" db="EMBL/GenBank/DDBJ databases">
        <title>The Non-contiguous Finished genome of Clostridium papyrosolvens.</title>
        <authorList>
            <person name="Lucas S."/>
            <person name="Copeland A."/>
            <person name="Lapidus A."/>
            <person name="Cheng J.-F."/>
            <person name="Goodwin L."/>
            <person name="Pitluck S."/>
            <person name="Misra M."/>
            <person name="Chertkov O."/>
            <person name="Detter J.C."/>
            <person name="Han C."/>
            <person name="Tapia R."/>
            <person name="Land M."/>
            <person name="Hauser L."/>
            <person name="Kyrpides N."/>
            <person name="Ivanova N."/>
            <person name="Pagani I."/>
            <person name="Mouttaki H."/>
            <person name="He Z."/>
            <person name="Zhou J."/>
            <person name="Hemme C.L."/>
            <person name="Woyke T."/>
        </authorList>
    </citation>
    <scope>NUCLEOTIDE SEQUENCE [LARGE SCALE GENOMIC DNA]</scope>
    <source>
        <strain evidence="2">DSM 2782</strain>
    </source>
</reference>
<keyword evidence="1" id="KW-1133">Transmembrane helix</keyword>
<proteinExistence type="predicted"/>
<feature type="transmembrane region" description="Helical" evidence="1">
    <location>
        <begin position="115"/>
        <end position="136"/>
    </location>
</feature>
<keyword evidence="3" id="KW-1185">Reference proteome</keyword>
<evidence type="ECO:0000256" key="1">
    <source>
        <dbReference type="SAM" id="Phobius"/>
    </source>
</evidence>
<dbReference type="EMBL" id="ACXX02000014">
    <property type="protein sequence ID" value="EGD46433.1"/>
    <property type="molecule type" value="Genomic_DNA"/>
</dbReference>
<accession>F1TGV2</accession>
<gene>
    <name evidence="2" type="ORF">Cpap_0372</name>
</gene>
<name>F1TGV2_9FIRM</name>
<reference evidence="2" key="1">
    <citation type="submission" date="2009-07" db="EMBL/GenBank/DDBJ databases">
        <authorList>
            <consortium name="US DOE Joint Genome Institute (JGI-PGF)"/>
            <person name="Lucas S."/>
            <person name="Copeland A."/>
            <person name="Lapidus A."/>
            <person name="Glavina del Rio T."/>
            <person name="Tice H."/>
            <person name="Bruce D."/>
            <person name="Goodwin L."/>
            <person name="Pitluck S."/>
            <person name="Larimer F."/>
            <person name="Land M.L."/>
            <person name="Mouttaki H."/>
            <person name="He Z."/>
            <person name="Zhou J."/>
            <person name="Hemme C.L."/>
        </authorList>
    </citation>
    <scope>NUCLEOTIDE SEQUENCE</scope>
    <source>
        <strain evidence="2">DSM 2782</strain>
    </source>
</reference>
<keyword evidence="1" id="KW-0812">Transmembrane</keyword>
<keyword evidence="1" id="KW-0472">Membrane</keyword>
<evidence type="ECO:0008006" key="4">
    <source>
        <dbReference type="Google" id="ProtNLM"/>
    </source>
</evidence>
<evidence type="ECO:0000313" key="3">
    <source>
        <dbReference type="Proteomes" id="UP000003860"/>
    </source>
</evidence>
<evidence type="ECO:0000313" key="2">
    <source>
        <dbReference type="EMBL" id="EGD46433.1"/>
    </source>
</evidence>
<feature type="transmembrane region" description="Helical" evidence="1">
    <location>
        <begin position="148"/>
        <end position="171"/>
    </location>
</feature>
<dbReference type="RefSeq" id="WP_004621499.1">
    <property type="nucleotide sequence ID" value="NZ_ACXX02000014.1"/>
</dbReference>
<dbReference type="AlphaFoldDB" id="F1TGV2"/>
<dbReference type="InterPro" id="IPR021359">
    <property type="entry name" value="DUF2812"/>
</dbReference>
<organism evidence="2 3">
    <name type="scientific">Ruminiclostridium papyrosolvens DSM 2782</name>
    <dbReference type="NCBI Taxonomy" id="588581"/>
    <lineage>
        <taxon>Bacteria</taxon>
        <taxon>Bacillati</taxon>
        <taxon>Bacillota</taxon>
        <taxon>Clostridia</taxon>
        <taxon>Eubacteriales</taxon>
        <taxon>Oscillospiraceae</taxon>
        <taxon>Ruminiclostridium</taxon>
    </lineage>
</organism>
<dbReference type="Proteomes" id="UP000003860">
    <property type="component" value="Unassembled WGS sequence"/>
</dbReference>
<dbReference type="OrthoDB" id="8757095at2"/>
<protein>
    <recommendedName>
        <fullName evidence="4">DUF2812 domain-containing protein</fullName>
    </recommendedName>
</protein>
<dbReference type="STRING" id="588581.Cpap_0372"/>
<comment type="caution">
    <text evidence="2">The sequence shown here is derived from an EMBL/GenBank/DDBJ whole genome shotgun (WGS) entry which is preliminary data.</text>
</comment>